<feature type="binding site" evidence="7">
    <location>
        <position position="223"/>
    </location>
    <ligand>
        <name>Mg(2+)</name>
        <dbReference type="ChEBI" id="CHEBI:18420"/>
    </ligand>
</feature>
<keyword evidence="6 8" id="KW-0472">Membrane</keyword>
<feature type="transmembrane region" description="Helical" evidence="8">
    <location>
        <begin position="247"/>
        <end position="268"/>
    </location>
</feature>
<dbReference type="Pfam" id="PF00953">
    <property type="entry name" value="Glycos_transf_4"/>
    <property type="match status" value="1"/>
</dbReference>
<feature type="transmembrane region" description="Helical" evidence="8">
    <location>
        <begin position="12"/>
        <end position="28"/>
    </location>
</feature>
<evidence type="ECO:0000256" key="4">
    <source>
        <dbReference type="ARBA" id="ARBA00022692"/>
    </source>
</evidence>
<protein>
    <submittedName>
        <fullName evidence="9">UDP-N-acetylmuramyl pentapeptide phosphotransferase/UDP-N-acetylglucosamine-1-phosphate transferase</fullName>
    </submittedName>
</protein>
<dbReference type="GO" id="GO:0016780">
    <property type="term" value="F:phosphotransferase activity, for other substituted phosphate groups"/>
    <property type="evidence" value="ECO:0007669"/>
    <property type="project" value="InterPro"/>
</dbReference>
<comment type="cofactor">
    <cofactor evidence="7">
        <name>Mg(2+)</name>
        <dbReference type="ChEBI" id="CHEBI:18420"/>
    </cofactor>
</comment>
<organism evidence="9 10">
    <name type="scientific">Donghicola tyrosinivorans</name>
    <dbReference type="NCBI Taxonomy" id="1652492"/>
    <lineage>
        <taxon>Bacteria</taxon>
        <taxon>Pseudomonadati</taxon>
        <taxon>Pseudomonadota</taxon>
        <taxon>Alphaproteobacteria</taxon>
        <taxon>Rhodobacterales</taxon>
        <taxon>Roseobacteraceae</taxon>
        <taxon>Donghicola</taxon>
    </lineage>
</organism>
<keyword evidence="5 8" id="KW-1133">Transmembrane helix</keyword>
<keyword evidence="4 8" id="KW-0812">Transmembrane</keyword>
<evidence type="ECO:0000256" key="1">
    <source>
        <dbReference type="ARBA" id="ARBA00004651"/>
    </source>
</evidence>
<evidence type="ECO:0000256" key="8">
    <source>
        <dbReference type="SAM" id="Phobius"/>
    </source>
</evidence>
<gene>
    <name evidence="9" type="ORF">CLV74_10635</name>
</gene>
<reference evidence="9 10" key="1">
    <citation type="submission" date="2018-03" db="EMBL/GenBank/DDBJ databases">
        <title>Genomic Encyclopedia of Archaeal and Bacterial Type Strains, Phase II (KMG-II): from individual species to whole genera.</title>
        <authorList>
            <person name="Goeker M."/>
        </authorList>
    </citation>
    <scope>NUCLEOTIDE SEQUENCE [LARGE SCALE GENOMIC DNA]</scope>
    <source>
        <strain evidence="9 10">DSM 100212</strain>
    </source>
</reference>
<feature type="transmembrane region" description="Helical" evidence="8">
    <location>
        <begin position="80"/>
        <end position="98"/>
    </location>
</feature>
<dbReference type="AlphaFoldDB" id="A0A2T0WRJ7"/>
<evidence type="ECO:0000313" key="10">
    <source>
        <dbReference type="Proteomes" id="UP000238392"/>
    </source>
</evidence>
<keyword evidence="10" id="KW-1185">Reference proteome</keyword>
<evidence type="ECO:0000256" key="7">
    <source>
        <dbReference type="PIRSR" id="PIRSR600715-1"/>
    </source>
</evidence>
<keyword evidence="2" id="KW-1003">Cell membrane</keyword>
<evidence type="ECO:0000256" key="5">
    <source>
        <dbReference type="ARBA" id="ARBA00022989"/>
    </source>
</evidence>
<dbReference type="GO" id="GO:0071555">
    <property type="term" value="P:cell wall organization"/>
    <property type="evidence" value="ECO:0007669"/>
    <property type="project" value="TreeGrafter"/>
</dbReference>
<dbReference type="GO" id="GO:0044038">
    <property type="term" value="P:cell wall macromolecule biosynthetic process"/>
    <property type="evidence" value="ECO:0007669"/>
    <property type="project" value="TreeGrafter"/>
</dbReference>
<dbReference type="PANTHER" id="PTHR22926">
    <property type="entry name" value="PHOSPHO-N-ACETYLMURAMOYL-PENTAPEPTIDE-TRANSFERASE"/>
    <property type="match status" value="1"/>
</dbReference>
<feature type="transmembrane region" description="Helical" evidence="8">
    <location>
        <begin position="194"/>
        <end position="212"/>
    </location>
</feature>
<dbReference type="GO" id="GO:0046872">
    <property type="term" value="F:metal ion binding"/>
    <property type="evidence" value="ECO:0007669"/>
    <property type="project" value="UniProtKB-KW"/>
</dbReference>
<dbReference type="GO" id="GO:0005886">
    <property type="term" value="C:plasma membrane"/>
    <property type="evidence" value="ECO:0007669"/>
    <property type="project" value="UniProtKB-SubCell"/>
</dbReference>
<feature type="transmembrane region" description="Helical" evidence="8">
    <location>
        <begin position="309"/>
        <end position="329"/>
    </location>
</feature>
<proteinExistence type="predicted"/>
<feature type="transmembrane region" description="Helical" evidence="8">
    <location>
        <begin position="335"/>
        <end position="357"/>
    </location>
</feature>
<dbReference type="CDD" id="cd06853">
    <property type="entry name" value="GT_WecA_like"/>
    <property type="match status" value="1"/>
</dbReference>
<comment type="subcellular location">
    <subcellularLocation>
        <location evidence="1">Cell membrane</location>
        <topology evidence="1">Multi-pass membrane protein</topology>
    </subcellularLocation>
</comment>
<dbReference type="EMBL" id="PVTQ01000006">
    <property type="protein sequence ID" value="PRY89333.1"/>
    <property type="molecule type" value="Genomic_DNA"/>
</dbReference>
<sequence length="383" mass="41385">MIDNFLSLHARELIPILLASLAVCYLLIRGKHLSPRLTGSHSNLVAVQSAHTKITPRIGGVAIFAALLGLIFIVDPSDQSFLLKFIFGGSIIFFVGLAEDLGFGVSPKRRLLAVFAAGIAVVVLDGVWLTRLGVPFLDTLVVFPLFGILAALILTSGVANAFNMVDGVNGLSGVTAIAAAMSQSLISWHAGYEFGILFGFGLVAAVFGFLAFNFPRGLIFLGDAGAYTLGFAVSWLGIFVLESNAEVAPWAIFLSMFWPISDMLLAIYRRSRRKADAMAPDRLHAHQLVMRSLELLFLGRARRYISNPLTTLILAPFVAAPAMTGAYFWNNNLAAALSVFGYFTLFWGSYFAALKVIPKLRKKIAKPAEQDDHESGVLVSDAA</sequence>
<feature type="transmembrane region" description="Helical" evidence="8">
    <location>
        <begin position="224"/>
        <end position="241"/>
    </location>
</feature>
<feature type="binding site" evidence="7">
    <location>
        <position position="163"/>
    </location>
    <ligand>
        <name>Mg(2+)</name>
        <dbReference type="ChEBI" id="CHEBI:18420"/>
    </ligand>
</feature>
<dbReference type="InterPro" id="IPR000715">
    <property type="entry name" value="Glycosyl_transferase_4"/>
</dbReference>
<dbReference type="GO" id="GO:0009103">
    <property type="term" value="P:lipopolysaccharide biosynthetic process"/>
    <property type="evidence" value="ECO:0007669"/>
    <property type="project" value="TreeGrafter"/>
</dbReference>
<keyword evidence="7" id="KW-0479">Metal-binding</keyword>
<accession>A0A2T0WRJ7</accession>
<evidence type="ECO:0000256" key="2">
    <source>
        <dbReference type="ARBA" id="ARBA00022475"/>
    </source>
</evidence>
<dbReference type="Proteomes" id="UP000238392">
    <property type="component" value="Unassembled WGS sequence"/>
</dbReference>
<comment type="caution">
    <text evidence="9">The sequence shown here is derived from an EMBL/GenBank/DDBJ whole genome shotgun (WGS) entry which is preliminary data.</text>
</comment>
<evidence type="ECO:0000256" key="6">
    <source>
        <dbReference type="ARBA" id="ARBA00023136"/>
    </source>
</evidence>
<evidence type="ECO:0000256" key="3">
    <source>
        <dbReference type="ARBA" id="ARBA00022679"/>
    </source>
</evidence>
<keyword evidence="3 9" id="KW-0808">Transferase</keyword>
<name>A0A2T0WRJ7_9RHOB</name>
<feature type="transmembrane region" description="Helical" evidence="8">
    <location>
        <begin position="141"/>
        <end position="162"/>
    </location>
</feature>
<keyword evidence="7" id="KW-0460">Magnesium</keyword>
<evidence type="ECO:0000313" key="9">
    <source>
        <dbReference type="EMBL" id="PRY89333.1"/>
    </source>
</evidence>
<feature type="transmembrane region" description="Helical" evidence="8">
    <location>
        <begin position="169"/>
        <end position="188"/>
    </location>
</feature>
<dbReference type="OrthoDB" id="9783652at2"/>
<feature type="transmembrane region" description="Helical" evidence="8">
    <location>
        <begin position="58"/>
        <end position="74"/>
    </location>
</feature>
<dbReference type="PANTHER" id="PTHR22926:SF3">
    <property type="entry name" value="UNDECAPRENYL-PHOSPHATE ALPHA-N-ACETYLGLUCOSAMINYL 1-PHOSPHATE TRANSFERASE"/>
    <property type="match status" value="1"/>
</dbReference>
<dbReference type="RefSeq" id="WP_106264334.1">
    <property type="nucleotide sequence ID" value="NZ_PVTQ01000006.1"/>
</dbReference>
<feature type="transmembrane region" description="Helical" evidence="8">
    <location>
        <begin position="110"/>
        <end position="129"/>
    </location>
</feature>